<comment type="subcellular location">
    <subcellularLocation>
        <location evidence="4">Endoplasmic reticulum membrane</location>
        <topology evidence="4">Peripheral membrane protein</topology>
    </subcellularLocation>
    <subcellularLocation>
        <location evidence="3">Microsome membrane</location>
        <topology evidence="3">Peripheral membrane protein</topology>
    </subcellularLocation>
</comment>
<evidence type="ECO:0000256" key="10">
    <source>
        <dbReference type="ARBA" id="ARBA00023002"/>
    </source>
</evidence>
<keyword evidence="10" id="KW-0560">Oxidoreductase</keyword>
<evidence type="ECO:0000256" key="4">
    <source>
        <dbReference type="ARBA" id="ARBA00004406"/>
    </source>
</evidence>
<keyword evidence="16" id="KW-1185">Reference proteome</keyword>
<dbReference type="Proteomes" id="UP000092461">
    <property type="component" value="Unassembled WGS sequence"/>
</dbReference>
<evidence type="ECO:0000256" key="5">
    <source>
        <dbReference type="ARBA" id="ARBA00010617"/>
    </source>
</evidence>
<dbReference type="PANTHER" id="PTHR24292:SF84">
    <property type="entry name" value="CYTOCHROME P450 28A5-RELATED"/>
    <property type="match status" value="1"/>
</dbReference>
<protein>
    <recommendedName>
        <fullName evidence="17">Cytochrome</fullName>
    </recommendedName>
</protein>
<evidence type="ECO:0000256" key="11">
    <source>
        <dbReference type="ARBA" id="ARBA00023004"/>
    </source>
</evidence>
<dbReference type="InterPro" id="IPR050476">
    <property type="entry name" value="Insect_CytP450_Detox"/>
</dbReference>
<dbReference type="SUPFAM" id="SSF48264">
    <property type="entry name" value="Cytochrome P450"/>
    <property type="match status" value="1"/>
</dbReference>
<evidence type="ECO:0008006" key="17">
    <source>
        <dbReference type="Google" id="ProtNLM"/>
    </source>
</evidence>
<dbReference type="GO" id="GO:0005789">
    <property type="term" value="C:endoplasmic reticulum membrane"/>
    <property type="evidence" value="ECO:0007669"/>
    <property type="project" value="UniProtKB-SubCell"/>
</dbReference>
<dbReference type="GO" id="GO:0020037">
    <property type="term" value="F:heme binding"/>
    <property type="evidence" value="ECO:0007669"/>
    <property type="project" value="InterPro"/>
</dbReference>
<feature type="transmembrane region" description="Helical" evidence="14">
    <location>
        <begin position="6"/>
        <end position="23"/>
    </location>
</feature>
<keyword evidence="13 14" id="KW-0472">Membrane</keyword>
<dbReference type="EnsemblMetazoa" id="LLOJ004566-RA">
    <property type="protein sequence ID" value="LLOJ004566-PA"/>
    <property type="gene ID" value="LLOJ004566"/>
</dbReference>
<dbReference type="AlphaFoldDB" id="A0A1B0GIK5"/>
<evidence type="ECO:0000256" key="1">
    <source>
        <dbReference type="ARBA" id="ARBA00001971"/>
    </source>
</evidence>
<evidence type="ECO:0000256" key="8">
    <source>
        <dbReference type="ARBA" id="ARBA00022824"/>
    </source>
</evidence>
<dbReference type="GO" id="GO:0004497">
    <property type="term" value="F:monooxygenase activity"/>
    <property type="evidence" value="ECO:0007669"/>
    <property type="project" value="UniProtKB-KW"/>
</dbReference>
<keyword evidence="9" id="KW-0492">Microsome</keyword>
<dbReference type="PRINTS" id="PR00464">
    <property type="entry name" value="EP450II"/>
</dbReference>
<comment type="similarity">
    <text evidence="5">Belongs to the cytochrome P450 family.</text>
</comment>
<dbReference type="Pfam" id="PF00067">
    <property type="entry name" value="p450"/>
    <property type="match status" value="1"/>
</dbReference>
<evidence type="ECO:0000256" key="7">
    <source>
        <dbReference type="ARBA" id="ARBA00022723"/>
    </source>
</evidence>
<evidence type="ECO:0000256" key="2">
    <source>
        <dbReference type="ARBA" id="ARBA00003690"/>
    </source>
</evidence>
<dbReference type="VEuPathDB" id="VectorBase:LLOJ004566"/>
<sequence>MLLFLYILFVIGSGIYFFLTWNYKHWEKRGIPSPEPKILCGNLQGAVFGKKHVVYDFDRIYKNYKNQYSFVGVYSLRQPQYLITDARTAKDILITKFKSFHDNEVADMSDKKKDPILVSHPFMVKGEEWKEKRNEMTPAFTRLRIKAMYSIFQETAEHLKMALLRANGGTIDGYETCAHYAIDVVSNCIFGRDAGALSNGKSKILDMGRQFVFSTRFLLYFMAVQFLPSLKKIYKFSAVGKDVEEFFLNEMKDAIALRLKNQNKRKDHLNYLLDLRAKKNLS</sequence>
<keyword evidence="12" id="KW-0503">Monooxygenase</keyword>
<keyword evidence="8" id="KW-0256">Endoplasmic reticulum</keyword>
<evidence type="ECO:0000313" key="16">
    <source>
        <dbReference type="Proteomes" id="UP000092461"/>
    </source>
</evidence>
<evidence type="ECO:0000256" key="12">
    <source>
        <dbReference type="ARBA" id="ARBA00023033"/>
    </source>
</evidence>
<dbReference type="Gene3D" id="1.10.630.10">
    <property type="entry name" value="Cytochrome P450"/>
    <property type="match status" value="1"/>
</dbReference>
<keyword evidence="6" id="KW-0349">Heme</keyword>
<dbReference type="GO" id="GO:0016705">
    <property type="term" value="F:oxidoreductase activity, acting on paired donors, with incorporation or reduction of molecular oxygen"/>
    <property type="evidence" value="ECO:0007669"/>
    <property type="project" value="InterPro"/>
</dbReference>
<keyword evidence="14" id="KW-1133">Transmembrane helix</keyword>
<dbReference type="InterPro" id="IPR036396">
    <property type="entry name" value="Cyt_P450_sf"/>
</dbReference>
<evidence type="ECO:0000256" key="14">
    <source>
        <dbReference type="SAM" id="Phobius"/>
    </source>
</evidence>
<dbReference type="PANTHER" id="PTHR24292">
    <property type="entry name" value="CYTOCHROME P450"/>
    <property type="match status" value="1"/>
</dbReference>
<evidence type="ECO:0000256" key="3">
    <source>
        <dbReference type="ARBA" id="ARBA00004174"/>
    </source>
</evidence>
<evidence type="ECO:0000256" key="6">
    <source>
        <dbReference type="ARBA" id="ARBA00022617"/>
    </source>
</evidence>
<dbReference type="VEuPathDB" id="VectorBase:LLONM1_011646"/>
<name>A0A1B0GIK5_LUTLO</name>
<comment type="function">
    <text evidence="2">May be involved in the metabolism of insect hormones and in the breakdown of synthetic insecticides.</text>
</comment>
<dbReference type="InterPro" id="IPR001128">
    <property type="entry name" value="Cyt_P450"/>
</dbReference>
<dbReference type="InterPro" id="IPR002402">
    <property type="entry name" value="Cyt_P450_E_grp-II"/>
</dbReference>
<keyword evidence="11" id="KW-0408">Iron</keyword>
<reference evidence="15" key="1">
    <citation type="submission" date="2020-05" db="UniProtKB">
        <authorList>
            <consortium name="EnsemblMetazoa"/>
        </authorList>
    </citation>
    <scope>IDENTIFICATION</scope>
    <source>
        <strain evidence="15">Jacobina</strain>
    </source>
</reference>
<evidence type="ECO:0000313" key="15">
    <source>
        <dbReference type="EnsemblMetazoa" id="LLOJ004566-PA"/>
    </source>
</evidence>
<comment type="cofactor">
    <cofactor evidence="1">
        <name>heme</name>
        <dbReference type="ChEBI" id="CHEBI:30413"/>
    </cofactor>
</comment>
<proteinExistence type="inferred from homology"/>
<keyword evidence="14" id="KW-0812">Transmembrane</keyword>
<organism evidence="15 16">
    <name type="scientific">Lutzomyia longipalpis</name>
    <name type="common">Sand fly</name>
    <dbReference type="NCBI Taxonomy" id="7200"/>
    <lineage>
        <taxon>Eukaryota</taxon>
        <taxon>Metazoa</taxon>
        <taxon>Ecdysozoa</taxon>
        <taxon>Arthropoda</taxon>
        <taxon>Hexapoda</taxon>
        <taxon>Insecta</taxon>
        <taxon>Pterygota</taxon>
        <taxon>Neoptera</taxon>
        <taxon>Endopterygota</taxon>
        <taxon>Diptera</taxon>
        <taxon>Nematocera</taxon>
        <taxon>Psychodoidea</taxon>
        <taxon>Psychodidae</taxon>
        <taxon>Lutzomyia</taxon>
        <taxon>Lutzomyia</taxon>
    </lineage>
</organism>
<dbReference type="EMBL" id="AJWK01014219">
    <property type="status" value="NOT_ANNOTATED_CDS"/>
    <property type="molecule type" value="Genomic_DNA"/>
</dbReference>
<accession>A0A1B0GIK5</accession>
<dbReference type="GO" id="GO:0005506">
    <property type="term" value="F:iron ion binding"/>
    <property type="evidence" value="ECO:0007669"/>
    <property type="project" value="InterPro"/>
</dbReference>
<keyword evidence="7" id="KW-0479">Metal-binding</keyword>
<evidence type="ECO:0000256" key="13">
    <source>
        <dbReference type="ARBA" id="ARBA00023136"/>
    </source>
</evidence>
<evidence type="ECO:0000256" key="9">
    <source>
        <dbReference type="ARBA" id="ARBA00022848"/>
    </source>
</evidence>